<comment type="caution">
    <text evidence="2">The sequence shown here is derived from an EMBL/GenBank/DDBJ whole genome shotgun (WGS) entry which is preliminary data.</text>
</comment>
<keyword evidence="3" id="KW-1185">Reference proteome</keyword>
<accession>A0A8J6ME88</accession>
<feature type="domain" description="N-acetyltransferase" evidence="1">
    <location>
        <begin position="107"/>
        <end position="256"/>
    </location>
</feature>
<dbReference type="InterPro" id="IPR016181">
    <property type="entry name" value="Acyl_CoA_acyltransferase"/>
</dbReference>
<dbReference type="AlphaFoldDB" id="A0A8J6ME88"/>
<evidence type="ECO:0000259" key="1">
    <source>
        <dbReference type="PROSITE" id="PS51186"/>
    </source>
</evidence>
<reference evidence="2" key="1">
    <citation type="submission" date="2020-08" db="EMBL/GenBank/DDBJ databases">
        <title>Genome public.</title>
        <authorList>
            <person name="Liu C."/>
            <person name="Sun Q."/>
        </authorList>
    </citation>
    <scope>NUCLEOTIDE SEQUENCE</scope>
    <source>
        <strain evidence="2">NSJ-52</strain>
    </source>
</reference>
<evidence type="ECO:0000313" key="2">
    <source>
        <dbReference type="EMBL" id="MBC5738261.1"/>
    </source>
</evidence>
<protein>
    <submittedName>
        <fullName evidence="2">GNAT family N-acetyltransferase</fullName>
    </submittedName>
</protein>
<sequence>MLLKEQIRSIVKNQLALDLGCEASLLDAPENTVLEWRDLPGRRRYGEDAPFLELAVWNGVLKAACAAPLLPWAREFLTPRQAEWLFKFNSLKKIDAALAPFGYELGEAVRYFLPALPAVPAAPLQPVRWYEGAELEQFRGDCRWDGPLAFNPLFPDMLAVAALDGTGAPCAMAGVSRDGARLWQIGITVLPPYRGRGLAANLTALIRDELLSRDIVPFYGTAESHIISQNVAISAGFRPAFGYLYAQKIPPQLNQA</sequence>
<dbReference type="RefSeq" id="WP_155149758.1">
    <property type="nucleotide sequence ID" value="NZ_JACOPQ010000013.1"/>
</dbReference>
<dbReference type="Proteomes" id="UP000607645">
    <property type="component" value="Unassembled WGS sequence"/>
</dbReference>
<evidence type="ECO:0000313" key="3">
    <source>
        <dbReference type="Proteomes" id="UP000607645"/>
    </source>
</evidence>
<proteinExistence type="predicted"/>
<dbReference type="PROSITE" id="PS51186">
    <property type="entry name" value="GNAT"/>
    <property type="match status" value="1"/>
</dbReference>
<dbReference type="Gene3D" id="3.40.630.30">
    <property type="match status" value="1"/>
</dbReference>
<organism evidence="2 3">
    <name type="scientific">Lawsonibacter faecis</name>
    <dbReference type="NCBI Taxonomy" id="2763052"/>
    <lineage>
        <taxon>Bacteria</taxon>
        <taxon>Bacillati</taxon>
        <taxon>Bacillota</taxon>
        <taxon>Clostridia</taxon>
        <taxon>Eubacteriales</taxon>
        <taxon>Oscillospiraceae</taxon>
        <taxon>Lawsonibacter</taxon>
    </lineage>
</organism>
<dbReference type="GO" id="GO:0016747">
    <property type="term" value="F:acyltransferase activity, transferring groups other than amino-acyl groups"/>
    <property type="evidence" value="ECO:0007669"/>
    <property type="project" value="InterPro"/>
</dbReference>
<dbReference type="SUPFAM" id="SSF55729">
    <property type="entry name" value="Acyl-CoA N-acyltransferases (Nat)"/>
    <property type="match status" value="1"/>
</dbReference>
<dbReference type="InterPro" id="IPR000182">
    <property type="entry name" value="GNAT_dom"/>
</dbReference>
<name>A0A8J6ME88_9FIRM</name>
<gene>
    <name evidence="2" type="ORF">H8S62_14705</name>
</gene>
<dbReference type="EMBL" id="JACOPQ010000013">
    <property type="protein sequence ID" value="MBC5738261.1"/>
    <property type="molecule type" value="Genomic_DNA"/>
</dbReference>